<sequence length="343" mass="38814">MKRRALGLVMLLVLSLLVTGCFGTKTPEDVVNELGGKMDKITGYKTNAVLTLQTGTTPQEYDVEVWYSKQNNYRVALTSKQRNITQIILRNDEGVFVLTPHLKKSFRFQSGWPENNGPLYLYETLVNSIVNDADRKLKMDDKEYVFEVKANYSGNRSFSKQKIWMSNDLRPTRAEIMDNNMNKLVEINFTEFNFNPEFPKDAFDKDKNMTSALPSVPTMGQTETGVKKPTSQFGVIQPTYVPAGIKLNNIEPVTHNNEKSVLLQYKGEYNYSLMESRPTAATVSYEQGMPVDLGFTIGVLYQTAEEKRILKWELDGVEFTLSGDLPEDEMLKVAQSTYGVGGK</sequence>
<evidence type="ECO:0000313" key="3">
    <source>
        <dbReference type="EMBL" id="AIG24804.1"/>
    </source>
</evidence>
<dbReference type="HOGENOM" id="CLU_045662_0_0_9"/>
<gene>
    <name evidence="3" type="primary">ydcC</name>
    <name evidence="3" type="ORF">BRLA_c004230</name>
</gene>
<dbReference type="Pfam" id="PF14285">
    <property type="entry name" value="DUF4367"/>
    <property type="match status" value="1"/>
</dbReference>
<evidence type="ECO:0000256" key="1">
    <source>
        <dbReference type="SAM" id="SignalP"/>
    </source>
</evidence>
<feature type="signal peptide" evidence="1">
    <location>
        <begin position="1"/>
        <end position="20"/>
    </location>
</feature>
<dbReference type="InterPro" id="IPR029046">
    <property type="entry name" value="LolA/LolB/LppX"/>
</dbReference>
<dbReference type="InterPro" id="IPR025377">
    <property type="entry name" value="DUF4367"/>
</dbReference>
<keyword evidence="4" id="KW-1185">Reference proteome</keyword>
<evidence type="ECO:0000313" key="4">
    <source>
        <dbReference type="Proteomes" id="UP000005850"/>
    </source>
</evidence>
<accession>A0A075QZ05</accession>
<evidence type="ECO:0000259" key="2">
    <source>
        <dbReference type="Pfam" id="PF14285"/>
    </source>
</evidence>
<dbReference type="EMBL" id="CP007806">
    <property type="protein sequence ID" value="AIG24804.1"/>
    <property type="molecule type" value="Genomic_DNA"/>
</dbReference>
<dbReference type="PANTHER" id="PTHR37507">
    <property type="entry name" value="SPORULATION PROTEIN YDCC"/>
    <property type="match status" value="1"/>
</dbReference>
<dbReference type="SUPFAM" id="SSF89392">
    <property type="entry name" value="Prokaryotic lipoproteins and lipoprotein localization factors"/>
    <property type="match status" value="1"/>
</dbReference>
<feature type="domain" description="DUF4367" evidence="2">
    <location>
        <begin position="236"/>
        <end position="336"/>
    </location>
</feature>
<dbReference type="STRING" id="1042163.BRLA_c004230"/>
<keyword evidence="1" id="KW-0732">Signal</keyword>
<protein>
    <submittedName>
        <fullName evidence="3">Sporulation protein YdcC</fullName>
    </submittedName>
</protein>
<organism evidence="3 4">
    <name type="scientific">Brevibacillus laterosporus LMG 15441</name>
    <dbReference type="NCBI Taxonomy" id="1042163"/>
    <lineage>
        <taxon>Bacteria</taxon>
        <taxon>Bacillati</taxon>
        <taxon>Bacillota</taxon>
        <taxon>Bacilli</taxon>
        <taxon>Bacillales</taxon>
        <taxon>Paenibacillaceae</taxon>
        <taxon>Brevibacillus</taxon>
    </lineage>
</organism>
<dbReference type="AlphaFoldDB" id="A0A075QZ05"/>
<dbReference type="Proteomes" id="UP000005850">
    <property type="component" value="Chromosome"/>
</dbReference>
<dbReference type="KEGG" id="blr:BRLA_c004230"/>
<dbReference type="PANTHER" id="PTHR37507:SF2">
    <property type="entry name" value="SPORULATION PROTEIN YDCC"/>
    <property type="match status" value="1"/>
</dbReference>
<dbReference type="eggNOG" id="COG2834">
    <property type="taxonomic scope" value="Bacteria"/>
</dbReference>
<dbReference type="Gene3D" id="2.50.20.10">
    <property type="entry name" value="Lipoprotein localisation LolA/LolB/LppX"/>
    <property type="match status" value="1"/>
</dbReference>
<dbReference type="RefSeq" id="WP_003333538.1">
    <property type="nucleotide sequence ID" value="NZ_CP007806.1"/>
</dbReference>
<dbReference type="PROSITE" id="PS51257">
    <property type="entry name" value="PROKAR_LIPOPROTEIN"/>
    <property type="match status" value="1"/>
</dbReference>
<dbReference type="InterPro" id="IPR052944">
    <property type="entry name" value="Sporulation_related"/>
</dbReference>
<proteinExistence type="predicted"/>
<name>A0A075QZ05_BRELA</name>
<feature type="chain" id="PRO_5038542669" evidence="1">
    <location>
        <begin position="21"/>
        <end position="343"/>
    </location>
</feature>
<reference evidence="3 4" key="1">
    <citation type="journal article" date="2011" name="J. Bacteriol.">
        <title>Genome sequence of Brevibacillus laterosporus LMG 15441, a pathogen of invertebrates.</title>
        <authorList>
            <person name="Djukic M."/>
            <person name="Poehlein A."/>
            <person name="Thurmer A."/>
            <person name="Daniel R."/>
        </authorList>
    </citation>
    <scope>NUCLEOTIDE SEQUENCE [LARGE SCALE GENOMIC DNA]</scope>
    <source>
        <strain evidence="3 4">LMG 15441</strain>
    </source>
</reference>